<evidence type="ECO:0000256" key="5">
    <source>
        <dbReference type="ARBA" id="ARBA00023136"/>
    </source>
</evidence>
<evidence type="ECO:0000313" key="10">
    <source>
        <dbReference type="Proteomes" id="UP000290809"/>
    </source>
</evidence>
<dbReference type="AlphaFoldDB" id="A0A430QTD2"/>
<feature type="transmembrane region" description="Helical" evidence="6">
    <location>
        <begin position="12"/>
        <end position="32"/>
    </location>
</feature>
<dbReference type="Proteomes" id="UP000290809">
    <property type="component" value="Unassembled WGS sequence"/>
</dbReference>
<reference evidence="9 10" key="1">
    <citation type="journal article" date="2019" name="PLoS Pathog.">
        <title>Genome sequence of the bovine parasite Schistosoma bovis Tanzania.</title>
        <authorList>
            <person name="Oey H."/>
            <person name="Zakrzewski M."/>
            <person name="Gobert G."/>
            <person name="Gravermann K."/>
            <person name="Stoye J."/>
            <person name="Jones M."/>
            <person name="Mcmanus D."/>
            <person name="Krause L."/>
        </authorList>
    </citation>
    <scope>NUCLEOTIDE SEQUENCE [LARGE SCALE GENOMIC DNA]</scope>
    <source>
        <strain evidence="9 10">TAN1997</strain>
    </source>
</reference>
<evidence type="ECO:0000256" key="6">
    <source>
        <dbReference type="SAM" id="Phobius"/>
    </source>
</evidence>
<dbReference type="InterPro" id="IPR005045">
    <property type="entry name" value="CDC50/LEM3_fam"/>
</dbReference>
<evidence type="ECO:0000313" key="8">
    <source>
        <dbReference type="EMBL" id="RTG90964.1"/>
    </source>
</evidence>
<accession>A0A430QTD2</accession>
<evidence type="ECO:0000256" key="1">
    <source>
        <dbReference type="ARBA" id="ARBA00004370"/>
    </source>
</evidence>
<sequence length="38" mass="4189">MSWLGGRNPTLGISYIVVGSVGLILGLIFFILHFHTMK</sequence>
<comment type="subcellular location">
    <subcellularLocation>
        <location evidence="1">Membrane</location>
    </subcellularLocation>
</comment>
<dbReference type="EMBL" id="QMKO01000879">
    <property type="protein sequence ID" value="RTG90965.1"/>
    <property type="molecule type" value="Genomic_DNA"/>
</dbReference>
<evidence type="ECO:0000256" key="2">
    <source>
        <dbReference type="ARBA" id="ARBA00009457"/>
    </source>
</evidence>
<keyword evidence="4 6" id="KW-1133">Transmembrane helix</keyword>
<keyword evidence="10" id="KW-1185">Reference proteome</keyword>
<evidence type="ECO:0000313" key="9">
    <source>
        <dbReference type="EMBL" id="RTG90965.1"/>
    </source>
</evidence>
<dbReference type="STRING" id="6184.A0A430QTD2"/>
<dbReference type="GO" id="GO:0016020">
    <property type="term" value="C:membrane"/>
    <property type="evidence" value="ECO:0007669"/>
    <property type="project" value="UniProtKB-SubCell"/>
</dbReference>
<comment type="caution">
    <text evidence="9">The sequence shown here is derived from an EMBL/GenBank/DDBJ whole genome shotgun (WGS) entry which is preliminary data.</text>
</comment>
<keyword evidence="3 6" id="KW-0812">Transmembrane</keyword>
<dbReference type="Pfam" id="PF03381">
    <property type="entry name" value="CDC50"/>
    <property type="match status" value="1"/>
</dbReference>
<proteinExistence type="inferred from homology"/>
<keyword evidence="5 6" id="KW-0472">Membrane</keyword>
<comment type="similarity">
    <text evidence="2">Belongs to the CDC50/LEM3 family.</text>
</comment>
<dbReference type="EMBL" id="QMKO01000879">
    <property type="protein sequence ID" value="RTG90964.1"/>
    <property type="molecule type" value="Genomic_DNA"/>
</dbReference>
<dbReference type="EMBL" id="QMKO01002382">
    <property type="protein sequence ID" value="RTG83697.1"/>
    <property type="molecule type" value="Genomic_DNA"/>
</dbReference>
<organism evidence="9 10">
    <name type="scientific">Schistosoma bovis</name>
    <name type="common">Blood fluke</name>
    <dbReference type="NCBI Taxonomy" id="6184"/>
    <lineage>
        <taxon>Eukaryota</taxon>
        <taxon>Metazoa</taxon>
        <taxon>Spiralia</taxon>
        <taxon>Lophotrochozoa</taxon>
        <taxon>Platyhelminthes</taxon>
        <taxon>Trematoda</taxon>
        <taxon>Digenea</taxon>
        <taxon>Strigeidida</taxon>
        <taxon>Schistosomatoidea</taxon>
        <taxon>Schistosomatidae</taxon>
        <taxon>Schistosoma</taxon>
    </lineage>
</organism>
<evidence type="ECO:0000313" key="7">
    <source>
        <dbReference type="EMBL" id="RTG83697.1"/>
    </source>
</evidence>
<gene>
    <name evidence="8" type="ORF">DC041_0002271</name>
    <name evidence="9" type="ORF">DC041_0002272</name>
    <name evidence="7" type="ORF">DC041_0004714</name>
</gene>
<evidence type="ECO:0000256" key="4">
    <source>
        <dbReference type="ARBA" id="ARBA00022989"/>
    </source>
</evidence>
<name>A0A430QTD2_SCHBO</name>
<evidence type="ECO:0000256" key="3">
    <source>
        <dbReference type="ARBA" id="ARBA00022692"/>
    </source>
</evidence>
<protein>
    <submittedName>
        <fullName evidence="9">Uncharacterized protein</fullName>
    </submittedName>
</protein>